<reference evidence="1" key="1">
    <citation type="submission" date="2022-04" db="EMBL/GenBank/DDBJ databases">
        <title>Genome of the entomopathogenic fungus Entomophthora muscae.</title>
        <authorList>
            <person name="Elya C."/>
            <person name="Lovett B.R."/>
            <person name="Lee E."/>
            <person name="Macias A.M."/>
            <person name="Hajek A.E."/>
            <person name="De Bivort B.L."/>
            <person name="Kasson M.T."/>
            <person name="De Fine Licht H.H."/>
            <person name="Stajich J.E."/>
        </authorList>
    </citation>
    <scope>NUCLEOTIDE SEQUENCE</scope>
    <source>
        <strain evidence="1">Berkeley</strain>
    </source>
</reference>
<keyword evidence="2" id="KW-1185">Reference proteome</keyword>
<evidence type="ECO:0000313" key="1">
    <source>
        <dbReference type="EMBL" id="KAJ9049273.1"/>
    </source>
</evidence>
<organism evidence="1 2">
    <name type="scientific">Entomophthora muscae</name>
    <dbReference type="NCBI Taxonomy" id="34485"/>
    <lineage>
        <taxon>Eukaryota</taxon>
        <taxon>Fungi</taxon>
        <taxon>Fungi incertae sedis</taxon>
        <taxon>Zoopagomycota</taxon>
        <taxon>Entomophthoromycotina</taxon>
        <taxon>Entomophthoromycetes</taxon>
        <taxon>Entomophthorales</taxon>
        <taxon>Entomophthoraceae</taxon>
        <taxon>Entomophthora</taxon>
    </lineage>
</organism>
<gene>
    <name evidence="1" type="ORF">DSO57_1026422</name>
</gene>
<comment type="caution">
    <text evidence="1">The sequence shown here is derived from an EMBL/GenBank/DDBJ whole genome shotgun (WGS) entry which is preliminary data.</text>
</comment>
<evidence type="ECO:0000313" key="2">
    <source>
        <dbReference type="Proteomes" id="UP001165960"/>
    </source>
</evidence>
<accession>A0ACC2RGP7</accession>
<protein>
    <submittedName>
        <fullName evidence="1">Uncharacterized protein</fullName>
    </submittedName>
</protein>
<proteinExistence type="predicted"/>
<sequence>MYTSAYYILTYFTGSFGRFNIHAKVFCLLMTVHPIITALTGFQFANLLPYMLQVVPTISGYYTQVPFCCPRLQPAWPPGLQMPNLLIPST</sequence>
<dbReference type="EMBL" id="QTSX02007254">
    <property type="protein sequence ID" value="KAJ9049273.1"/>
    <property type="molecule type" value="Genomic_DNA"/>
</dbReference>
<dbReference type="Proteomes" id="UP001165960">
    <property type="component" value="Unassembled WGS sequence"/>
</dbReference>
<name>A0ACC2RGP7_9FUNG</name>